<dbReference type="RefSeq" id="WP_035287824.1">
    <property type="nucleotide sequence ID" value="NZ_AYXG01000212.1"/>
</dbReference>
<keyword evidence="2" id="KW-1185">Reference proteome</keyword>
<protein>
    <submittedName>
        <fullName evidence="1">Uncharacterized protein</fullName>
    </submittedName>
</protein>
<organism evidence="1 2">
    <name type="scientific">Actinokineospora spheciospongiae</name>
    <dbReference type="NCBI Taxonomy" id="909613"/>
    <lineage>
        <taxon>Bacteria</taxon>
        <taxon>Bacillati</taxon>
        <taxon>Actinomycetota</taxon>
        <taxon>Actinomycetes</taxon>
        <taxon>Pseudonocardiales</taxon>
        <taxon>Pseudonocardiaceae</taxon>
        <taxon>Actinokineospora</taxon>
    </lineage>
</organism>
<dbReference type="OrthoDB" id="3597198at2"/>
<dbReference type="AlphaFoldDB" id="W7IG05"/>
<reference evidence="1 2" key="1">
    <citation type="journal article" date="2014" name="Genome Announc.">
        <title>Draft Genome Sequence of the Antitrypanosomally Active Sponge-Associated Bacterium Actinokineospora sp. Strain EG49.</title>
        <authorList>
            <person name="Harjes J."/>
            <person name="Ryu T."/>
            <person name="Abdelmohsen U.R."/>
            <person name="Moitinho-Silva L."/>
            <person name="Horn H."/>
            <person name="Ravasi T."/>
            <person name="Hentschel U."/>
        </authorList>
    </citation>
    <scope>NUCLEOTIDE SEQUENCE [LARGE SCALE GENOMIC DNA]</scope>
    <source>
        <strain evidence="1 2">EG49</strain>
    </source>
</reference>
<accession>W7IG05</accession>
<comment type="caution">
    <text evidence="1">The sequence shown here is derived from an EMBL/GenBank/DDBJ whole genome shotgun (WGS) entry which is preliminary data.</text>
</comment>
<sequence>MSSQTATTEELFADDPLAWAGGDYRALHRLGQTELADLQLAALRRRFADLRGGLAVLDAMVADTGVEAIETLGDAIPLLFSPEVYKSYPASLLRRKRFDVLTGWLSRLTTVDLSGARASAATSIDDWLADLDASTDLRVQHSSVTSGTMSFVPHTHSEVDAMFSVVGARVRGGGDPVPVVWPMIRGGRSGIMRCADALAEHVAGGEDNVHAMHPGRMSADVMLLAGQIAAARARGEDVDADPGLLARREEFEVLRRESEAAMPGFVERLADTLRGRRVYLMNTWNTLHQVATAGLDRGLDGLFAADSLIEPGGGTKGAHMPDDWQDRVLRFTGADRLQHIYAMTETTALHPMCGEGRYHLEPWTVAFVLDPATDEPLPRTGTQTGRGAFFDLLARTHWGGFRSEDRITVAYEPCACGRSTPQVHDGIRRLKDVGDVDKINCAATDSAHRAALDHLSGGS</sequence>
<evidence type="ECO:0000313" key="2">
    <source>
        <dbReference type="Proteomes" id="UP000019277"/>
    </source>
</evidence>
<dbReference type="InterPro" id="IPR042099">
    <property type="entry name" value="ANL_N_sf"/>
</dbReference>
<dbReference type="Gene3D" id="3.40.50.12780">
    <property type="entry name" value="N-terminal domain of ligase-like"/>
    <property type="match status" value="1"/>
</dbReference>
<evidence type="ECO:0000313" key="1">
    <source>
        <dbReference type="EMBL" id="EWC59243.1"/>
    </source>
</evidence>
<dbReference type="PATRIC" id="fig|909613.9.peg.5456"/>
<name>W7IG05_9PSEU</name>
<proteinExistence type="predicted"/>
<dbReference type="STRING" id="909613.UO65_5459"/>
<gene>
    <name evidence="1" type="ORF">UO65_5459</name>
</gene>
<dbReference type="Proteomes" id="UP000019277">
    <property type="component" value="Unassembled WGS sequence"/>
</dbReference>
<dbReference type="EMBL" id="AYXG01000212">
    <property type="protein sequence ID" value="EWC59243.1"/>
    <property type="molecule type" value="Genomic_DNA"/>
</dbReference>
<dbReference type="eggNOG" id="COG1541">
    <property type="taxonomic scope" value="Bacteria"/>
</dbReference>